<proteinExistence type="predicted"/>
<keyword evidence="1" id="KW-0227">DNA damage</keyword>
<dbReference type="EMBL" id="CP015136">
    <property type="protein sequence ID" value="AMY09895.1"/>
    <property type="molecule type" value="Genomic_DNA"/>
</dbReference>
<dbReference type="AlphaFoldDB" id="A0A143PMQ9"/>
<dbReference type="InterPro" id="IPR050356">
    <property type="entry name" value="SulA_CellDiv_inhibitor"/>
</dbReference>
<evidence type="ECO:0000313" key="2">
    <source>
        <dbReference type="EMBL" id="AMY09895.1"/>
    </source>
</evidence>
<dbReference type="SUPFAM" id="SSF56672">
    <property type="entry name" value="DNA/RNA polymerases"/>
    <property type="match status" value="2"/>
</dbReference>
<dbReference type="RefSeq" id="WP_110171597.1">
    <property type="nucleotide sequence ID" value="NZ_CP015136.1"/>
</dbReference>
<gene>
    <name evidence="2" type="ORF">LuPra_03122</name>
</gene>
<dbReference type="Gene3D" id="1.10.150.20">
    <property type="entry name" value="5' to 3' exonuclease, C-terminal subdomain"/>
    <property type="match status" value="1"/>
</dbReference>
<sequence>MFAALHLHSCPADLTREEILTRLSAVAADMTPRWERLTARTLVLDVSGLQRILGGPEEIAAAARTLARDRDLEVHVAIAFTWTAALVLASAGIEAVVAQRDAALAQSPLPVEALAAVPGVDLALAGAVRVRRLGGARNYRLSAGLGLIGGAADTATPGEPDSGDQVDEAPIRMPPGRPWPDVLATLQRWGVFTCGALARLPAADLQARLGERGLWLQRLAVGIDPRPLRVQPPDDDFSESLTLEWPIDGLEPLSFVLGRVLDPLCAHLEARDRAAAVVRVSLHLTDRHVHTRDIELPVPVRESRVLRTLLLLDLEAHPPHAAIDRLTVAVDAVPGRIVQFSLLRKALPSDDQLAALQARLTALMGAGRCGAPALVDSYRPGDVALAPFVPSGTEGQDTGVVALLAALGLTATRDAGRARDDAREPAREGWLDTAGYHVRRLRQPWPIVVVLGSKRMPTAIRFGVRSRDTAFRDGPITQAAGPWRSSGAWWQPTTDVDGAWDRDEWDIALETGAAYRIFQDRKTGQWWVEGEID</sequence>
<reference evidence="2 3" key="1">
    <citation type="journal article" date="2016" name="Genome Announc.">
        <title>First Complete Genome Sequence of a Subdivision 6 Acidobacterium Strain.</title>
        <authorList>
            <person name="Huang S."/>
            <person name="Vieira S."/>
            <person name="Bunk B."/>
            <person name="Riedel T."/>
            <person name="Sproer C."/>
            <person name="Overmann J."/>
        </authorList>
    </citation>
    <scope>NUCLEOTIDE SEQUENCE [LARGE SCALE GENOMIC DNA]</scope>
    <source>
        <strain evidence="3">DSM 100886 HEG_-6_39</strain>
    </source>
</reference>
<dbReference type="PANTHER" id="PTHR35369">
    <property type="entry name" value="BLR3025 PROTEIN-RELATED"/>
    <property type="match status" value="1"/>
</dbReference>
<dbReference type="KEGG" id="abac:LuPra_03122"/>
<evidence type="ECO:0000313" key="3">
    <source>
        <dbReference type="Proteomes" id="UP000076079"/>
    </source>
</evidence>
<protein>
    <submittedName>
        <fullName evidence="2">DNA polymerase IV</fullName>
    </submittedName>
</protein>
<name>A0A143PMQ9_LUTPR</name>
<keyword evidence="3" id="KW-1185">Reference proteome</keyword>
<evidence type="ECO:0000256" key="1">
    <source>
        <dbReference type="ARBA" id="ARBA00022763"/>
    </source>
</evidence>
<dbReference type="OrthoDB" id="106651at2"/>
<organism evidence="2 3">
    <name type="scientific">Luteitalea pratensis</name>
    <dbReference type="NCBI Taxonomy" id="1855912"/>
    <lineage>
        <taxon>Bacteria</taxon>
        <taxon>Pseudomonadati</taxon>
        <taxon>Acidobacteriota</taxon>
        <taxon>Vicinamibacteria</taxon>
        <taxon>Vicinamibacterales</taxon>
        <taxon>Vicinamibacteraceae</taxon>
        <taxon>Luteitalea</taxon>
    </lineage>
</organism>
<dbReference type="STRING" id="1855912.LuPra_03122"/>
<dbReference type="InterPro" id="IPR043502">
    <property type="entry name" value="DNA/RNA_pol_sf"/>
</dbReference>
<dbReference type="GO" id="GO:0006281">
    <property type="term" value="P:DNA repair"/>
    <property type="evidence" value="ECO:0007669"/>
    <property type="project" value="TreeGrafter"/>
</dbReference>
<dbReference type="PANTHER" id="PTHR35369:SF2">
    <property type="entry name" value="BLR3025 PROTEIN"/>
    <property type="match status" value="1"/>
</dbReference>
<reference evidence="3" key="2">
    <citation type="submission" date="2016-04" db="EMBL/GenBank/DDBJ databases">
        <title>First Complete Genome Sequence of a Subdivision 6 Acidobacterium.</title>
        <authorList>
            <person name="Huang S."/>
            <person name="Vieira S."/>
            <person name="Bunk B."/>
            <person name="Riedel T."/>
            <person name="Sproeer C."/>
            <person name="Overmann J."/>
        </authorList>
    </citation>
    <scope>NUCLEOTIDE SEQUENCE [LARGE SCALE GENOMIC DNA]</scope>
    <source>
        <strain evidence="3">DSM 100886 HEG_-6_39</strain>
    </source>
</reference>
<accession>A0A143PMQ9</accession>
<dbReference type="Proteomes" id="UP000076079">
    <property type="component" value="Chromosome"/>
</dbReference>